<dbReference type="EMBL" id="MOOB01000009">
    <property type="protein sequence ID" value="OQE91624.1"/>
    <property type="molecule type" value="Genomic_DNA"/>
</dbReference>
<accession>A0A1V6YWG1</accession>
<dbReference type="AlphaFoldDB" id="A0A1V6YWG1"/>
<dbReference type="Proteomes" id="UP000191691">
    <property type="component" value="Unassembled WGS sequence"/>
</dbReference>
<protein>
    <submittedName>
        <fullName evidence="2">Uncharacterized protein</fullName>
    </submittedName>
</protein>
<gene>
    <name evidence="2" type="ORF">PENNAL_c0009G06950</name>
</gene>
<comment type="caution">
    <text evidence="2">The sequence shown here is derived from an EMBL/GenBank/DDBJ whole genome shotgun (WGS) entry which is preliminary data.</text>
</comment>
<reference evidence="3" key="1">
    <citation type="journal article" date="2017" name="Nat. Microbiol.">
        <title>Global analysis of biosynthetic gene clusters reveals vast potential of secondary metabolite production in Penicillium species.</title>
        <authorList>
            <person name="Nielsen J.C."/>
            <person name="Grijseels S."/>
            <person name="Prigent S."/>
            <person name="Ji B."/>
            <person name="Dainat J."/>
            <person name="Nielsen K.F."/>
            <person name="Frisvad J.C."/>
            <person name="Workman M."/>
            <person name="Nielsen J."/>
        </authorList>
    </citation>
    <scope>NUCLEOTIDE SEQUENCE [LARGE SCALE GENOMIC DNA]</scope>
    <source>
        <strain evidence="3">IBT 13039</strain>
    </source>
</reference>
<evidence type="ECO:0000313" key="3">
    <source>
        <dbReference type="Proteomes" id="UP000191691"/>
    </source>
</evidence>
<dbReference type="STRING" id="60175.A0A1V6YWG1"/>
<evidence type="ECO:0000313" key="2">
    <source>
        <dbReference type="EMBL" id="OQE91624.1"/>
    </source>
</evidence>
<proteinExistence type="predicted"/>
<name>A0A1V6YWG1_PENNA</name>
<evidence type="ECO:0000256" key="1">
    <source>
        <dbReference type="SAM" id="MobiDB-lite"/>
    </source>
</evidence>
<feature type="compositionally biased region" description="Polar residues" evidence="1">
    <location>
        <begin position="40"/>
        <end position="50"/>
    </location>
</feature>
<sequence>MNRPRRATARKPQGYYSPSSSIGKQKISAGWVQKERKVKGQTQQVATGSRRNAPPPISMVIPEPLDTAALELDLQKSYEGKIAPAELPKRQTRWQQPATNPIVNLAEVPKGWNSLEPDLDPDDLISQISRCHERIGDNIMSQMFQFKLDDLLKEKKRRDMMMAAEPVGLSWSVVLRLDTLTTMLEWLSSKNDEWDLVGNVTNVMAAYRSGNLRWTPGLVTYWSKGVQLCQPRPFKWDEFDFINAKHDGHTGFMVEGLRQALHFDIILMFICVKPHDQPTAPALPLEWGFIDDTGASFMTINKSDLTHLLSYNRTATGRNPPPPALLGAVVLGMANGAGRAIEWPMATAQAVFSVGSGWPEQNIF</sequence>
<organism evidence="2 3">
    <name type="scientific">Penicillium nalgiovense</name>
    <dbReference type="NCBI Taxonomy" id="60175"/>
    <lineage>
        <taxon>Eukaryota</taxon>
        <taxon>Fungi</taxon>
        <taxon>Dikarya</taxon>
        <taxon>Ascomycota</taxon>
        <taxon>Pezizomycotina</taxon>
        <taxon>Eurotiomycetes</taxon>
        <taxon>Eurotiomycetidae</taxon>
        <taxon>Eurotiales</taxon>
        <taxon>Aspergillaceae</taxon>
        <taxon>Penicillium</taxon>
    </lineage>
</organism>
<feature type="region of interest" description="Disordered" evidence="1">
    <location>
        <begin position="1"/>
        <end position="58"/>
    </location>
</feature>
<dbReference type="OMA" id="HDGHTGF"/>
<keyword evidence="3" id="KW-1185">Reference proteome</keyword>